<dbReference type="Pfam" id="PF02140">
    <property type="entry name" value="SUEL_Lectin"/>
    <property type="match status" value="1"/>
</dbReference>
<keyword evidence="1" id="KW-0430">Lectin</keyword>
<gene>
    <name evidence="5" type="ordered locus">Bathy18g00160</name>
</gene>
<dbReference type="FunFam" id="2.60.120.740:FF:000003">
    <property type="entry name" value="Protein eva-1 homolog C"/>
    <property type="match status" value="1"/>
</dbReference>
<dbReference type="CDD" id="cd22827">
    <property type="entry name" value="Gal_Rha_Lectin_SUL-I-like"/>
    <property type="match status" value="1"/>
</dbReference>
<dbReference type="Gene3D" id="2.60.120.740">
    <property type="match status" value="1"/>
</dbReference>
<dbReference type="InterPro" id="IPR043159">
    <property type="entry name" value="Lectin_gal-bd_sf"/>
</dbReference>
<dbReference type="PROSITE" id="PS50228">
    <property type="entry name" value="SUEL_LECTIN"/>
    <property type="match status" value="1"/>
</dbReference>
<evidence type="ECO:0000256" key="2">
    <source>
        <dbReference type="ARBA" id="ARBA00022737"/>
    </source>
</evidence>
<dbReference type="RefSeq" id="XP_007508094.1">
    <property type="nucleotide sequence ID" value="XM_007508032.1"/>
</dbReference>
<dbReference type="PANTHER" id="PTHR46780">
    <property type="entry name" value="PROTEIN EVA-1"/>
    <property type="match status" value="1"/>
</dbReference>
<accession>K8F6W9</accession>
<dbReference type="GO" id="GO:0030246">
    <property type="term" value="F:carbohydrate binding"/>
    <property type="evidence" value="ECO:0007669"/>
    <property type="project" value="UniProtKB-KW"/>
</dbReference>
<proteinExistence type="predicted"/>
<sequence>MRDSRLFQTAQNEHLNERSRLTKKQTTRQKKESAHAHTFYLNRMFLSSSSPSSFFSSFFVIALIVLFSFVLTPISAEVISEIACETNTVALHCGTKLIKIIRANYGRTDSETCPMEGNAGASKNTACLSTSTFDDVKDSCHGTQSCEMTASNSNFGETCAGTAKYLNVTYECVPDWPIVLSKDGTVGVINGVGEVHVSASEMKVYGNMNVSEGDINIGGYGLSRFNSRIEDIENATATLLQLQTQLENNTKTPPYCMPPGADGLQHNGTDWICGCKENWSGTSCETDALAFDGGDKDNYLLLGECEVIETFIPREAAFMGLSMASEYQGATTTVFDTSKSEQQTENSRTYIAAFQSVDDWCKMVQFEIKKDSKECYYKPLAAGYYRSYDGSESTCTIGNVATGWLSRNYNDLATARNENGYGIETISFTHPSPPTPPTPPPPVSNSPPIGDCTSGFSEVFASDGGTALCMYAYGSSSLCATNGAGENDEVCAKTYTSGDFRYSHSCRVNGAWDEVCIANLCLSSELCTGYQKDVTGTTYWLQGGSGSQASYSNSDYKCCRKNLPG</sequence>
<keyword evidence="2" id="KW-0677">Repeat</keyword>
<dbReference type="InterPro" id="IPR000922">
    <property type="entry name" value="Lectin_gal-bd_dom"/>
</dbReference>
<dbReference type="AlphaFoldDB" id="K8F6W9"/>
<dbReference type="STRING" id="41875.K8F6W9"/>
<dbReference type="Proteomes" id="UP000198341">
    <property type="component" value="Chromosome 18"/>
</dbReference>
<keyword evidence="3" id="KW-1133">Transmembrane helix</keyword>
<dbReference type="GeneID" id="19010860"/>
<feature type="transmembrane region" description="Helical" evidence="3">
    <location>
        <begin position="53"/>
        <end position="74"/>
    </location>
</feature>
<dbReference type="eggNOG" id="KOG4729">
    <property type="taxonomic scope" value="Eukaryota"/>
</dbReference>
<keyword evidence="3" id="KW-0472">Membrane</keyword>
<keyword evidence="3" id="KW-0812">Transmembrane</keyword>
<keyword evidence="6" id="KW-1185">Reference proteome</keyword>
<feature type="domain" description="SUEL-type lectin" evidence="4">
    <location>
        <begin position="83"/>
        <end position="173"/>
    </location>
</feature>
<dbReference type="KEGG" id="bpg:Bathy18g00160"/>
<dbReference type="EMBL" id="FO082261">
    <property type="protein sequence ID" value="CCO20585.1"/>
    <property type="molecule type" value="Genomic_DNA"/>
</dbReference>
<evidence type="ECO:0000256" key="1">
    <source>
        <dbReference type="ARBA" id="ARBA00022734"/>
    </source>
</evidence>
<evidence type="ECO:0000313" key="5">
    <source>
        <dbReference type="EMBL" id="CCO20585.1"/>
    </source>
</evidence>
<reference evidence="5 6" key="1">
    <citation type="submission" date="2011-10" db="EMBL/GenBank/DDBJ databases">
        <authorList>
            <person name="Genoscope - CEA"/>
        </authorList>
    </citation>
    <scope>NUCLEOTIDE SEQUENCE [LARGE SCALE GENOMIC DNA]</scope>
    <source>
        <strain evidence="5 6">RCC 1105</strain>
    </source>
</reference>
<protein>
    <submittedName>
        <fullName evidence="5">Novel protein containing a galactose binding lectin domain</fullName>
    </submittedName>
</protein>
<dbReference type="OrthoDB" id="1100386at2759"/>
<evidence type="ECO:0000313" key="6">
    <source>
        <dbReference type="Proteomes" id="UP000198341"/>
    </source>
</evidence>
<evidence type="ECO:0000259" key="4">
    <source>
        <dbReference type="PROSITE" id="PS50228"/>
    </source>
</evidence>
<evidence type="ECO:0000256" key="3">
    <source>
        <dbReference type="SAM" id="Phobius"/>
    </source>
</evidence>
<organism evidence="5 6">
    <name type="scientific">Bathycoccus prasinos</name>
    <dbReference type="NCBI Taxonomy" id="41875"/>
    <lineage>
        <taxon>Eukaryota</taxon>
        <taxon>Viridiplantae</taxon>
        <taxon>Chlorophyta</taxon>
        <taxon>Mamiellophyceae</taxon>
        <taxon>Mamiellales</taxon>
        <taxon>Bathycoccaceae</taxon>
        <taxon>Bathycoccus</taxon>
    </lineage>
</organism>
<name>K8F6W9_9CHLO</name>